<evidence type="ECO:0000256" key="2">
    <source>
        <dbReference type="ARBA" id="ARBA00007441"/>
    </source>
</evidence>
<dbReference type="EMBL" id="MHKU01000010">
    <property type="protein sequence ID" value="OGY97105.1"/>
    <property type="molecule type" value="Genomic_DNA"/>
</dbReference>
<dbReference type="InterPro" id="IPR050596">
    <property type="entry name" value="AspAT/PAT-like"/>
</dbReference>
<dbReference type="PROSITE" id="PS00105">
    <property type="entry name" value="AA_TRANSFER_CLASS_1"/>
    <property type="match status" value="1"/>
</dbReference>
<proteinExistence type="inferred from homology"/>
<keyword evidence="4 6" id="KW-0808">Transferase</keyword>
<dbReference type="PANTHER" id="PTHR46383:SF1">
    <property type="entry name" value="ASPARTATE AMINOTRANSFERASE"/>
    <property type="match status" value="1"/>
</dbReference>
<evidence type="ECO:0000256" key="5">
    <source>
        <dbReference type="ARBA" id="ARBA00022898"/>
    </source>
</evidence>
<accession>A0A1G2C6U9</accession>
<dbReference type="Gene3D" id="3.40.640.10">
    <property type="entry name" value="Type I PLP-dependent aspartate aminotransferase-like (Major domain)"/>
    <property type="match status" value="1"/>
</dbReference>
<evidence type="ECO:0000256" key="1">
    <source>
        <dbReference type="ARBA" id="ARBA00001933"/>
    </source>
</evidence>
<dbReference type="GO" id="GO:0030170">
    <property type="term" value="F:pyridoxal phosphate binding"/>
    <property type="evidence" value="ECO:0007669"/>
    <property type="project" value="InterPro"/>
</dbReference>
<organism evidence="8 9">
    <name type="scientific">Candidatus Liptonbacteria bacterium GWB1_49_6</name>
    <dbReference type="NCBI Taxonomy" id="1798644"/>
    <lineage>
        <taxon>Bacteria</taxon>
        <taxon>Candidatus Liptoniibacteriota</taxon>
    </lineage>
</organism>
<evidence type="ECO:0000313" key="9">
    <source>
        <dbReference type="Proteomes" id="UP000176648"/>
    </source>
</evidence>
<dbReference type="Proteomes" id="UP000176648">
    <property type="component" value="Unassembled WGS sequence"/>
</dbReference>
<dbReference type="Pfam" id="PF00155">
    <property type="entry name" value="Aminotran_1_2"/>
    <property type="match status" value="1"/>
</dbReference>
<comment type="similarity">
    <text evidence="2 6">Belongs to the class-I pyridoxal-phosphate-dependent aminotransferase family.</text>
</comment>
<dbReference type="GO" id="GO:0008483">
    <property type="term" value="F:transaminase activity"/>
    <property type="evidence" value="ECO:0007669"/>
    <property type="project" value="UniProtKB-KW"/>
</dbReference>
<comment type="cofactor">
    <cofactor evidence="1 6">
        <name>pyridoxal 5'-phosphate</name>
        <dbReference type="ChEBI" id="CHEBI:597326"/>
    </cofactor>
</comment>
<name>A0A1G2C6U9_9BACT</name>
<dbReference type="Gene3D" id="3.90.1150.10">
    <property type="entry name" value="Aspartate Aminotransferase, domain 1"/>
    <property type="match status" value="1"/>
</dbReference>
<protein>
    <recommendedName>
        <fullName evidence="6">Aminotransferase</fullName>
        <ecNumber evidence="6">2.6.1.-</ecNumber>
    </recommendedName>
</protein>
<dbReference type="FunFam" id="3.40.640.10:FF:000033">
    <property type="entry name" value="Aspartate aminotransferase"/>
    <property type="match status" value="1"/>
</dbReference>
<sequence>SPGSRYSLSSRAKRLAPSQTLALDARVKALQLSGAKVINLGLGEPDFSTPRHIQKAAIAAIEEGFTHYTETAGIVDLRKAIAQKLWRENRIRYRPNEIAVGVGTKQILYHAFQALCNRGDKVLIPTPTWTTYVEQVRLSGATPVFIPLAPPFKLRAADVEKKISRRIKVLLLNSPANPTGAVIEKSELQKIGRLARAKGFFVVSDEIYEKLLYKGRHCSLASFGPDVRAQTLTVNGFSKAYAMTGWRIGYAAGPEWIIRAIVALQSQTTSNAPSVAQKAALDALLGSQEPLCRMFREFKARRKFLVNALSRINGIFLTPPEGAFYCFVDVRRLFHGKLRTSAEWCAQLLREKNVAVVPGEAFLAPGYVRVSFAASLQELRSAVKRISDFAHGS</sequence>
<dbReference type="SUPFAM" id="SSF53383">
    <property type="entry name" value="PLP-dependent transferases"/>
    <property type="match status" value="1"/>
</dbReference>
<evidence type="ECO:0000256" key="6">
    <source>
        <dbReference type="RuleBase" id="RU000481"/>
    </source>
</evidence>
<evidence type="ECO:0000313" key="8">
    <source>
        <dbReference type="EMBL" id="OGY97105.1"/>
    </source>
</evidence>
<feature type="non-terminal residue" evidence="8">
    <location>
        <position position="1"/>
    </location>
</feature>
<keyword evidence="3 6" id="KW-0032">Aminotransferase</keyword>
<dbReference type="InterPro" id="IPR004838">
    <property type="entry name" value="NHTrfase_class1_PyrdxlP-BS"/>
</dbReference>
<dbReference type="AlphaFoldDB" id="A0A1G2C6U9"/>
<dbReference type="PANTHER" id="PTHR46383">
    <property type="entry name" value="ASPARTATE AMINOTRANSFERASE"/>
    <property type="match status" value="1"/>
</dbReference>
<keyword evidence="5" id="KW-0663">Pyridoxal phosphate</keyword>
<dbReference type="InterPro" id="IPR004839">
    <property type="entry name" value="Aminotransferase_I/II_large"/>
</dbReference>
<gene>
    <name evidence="8" type="ORF">A2122_02795</name>
</gene>
<dbReference type="EC" id="2.6.1.-" evidence="6"/>
<dbReference type="GO" id="GO:0006520">
    <property type="term" value="P:amino acid metabolic process"/>
    <property type="evidence" value="ECO:0007669"/>
    <property type="project" value="InterPro"/>
</dbReference>
<comment type="caution">
    <text evidence="8">The sequence shown here is derived from an EMBL/GenBank/DDBJ whole genome shotgun (WGS) entry which is preliminary data.</text>
</comment>
<evidence type="ECO:0000259" key="7">
    <source>
        <dbReference type="Pfam" id="PF00155"/>
    </source>
</evidence>
<evidence type="ECO:0000256" key="4">
    <source>
        <dbReference type="ARBA" id="ARBA00022679"/>
    </source>
</evidence>
<dbReference type="InterPro" id="IPR015422">
    <property type="entry name" value="PyrdxlP-dep_Trfase_small"/>
</dbReference>
<evidence type="ECO:0000256" key="3">
    <source>
        <dbReference type="ARBA" id="ARBA00022576"/>
    </source>
</evidence>
<dbReference type="InterPro" id="IPR015421">
    <property type="entry name" value="PyrdxlP-dep_Trfase_major"/>
</dbReference>
<feature type="domain" description="Aminotransferase class I/classII large" evidence="7">
    <location>
        <begin position="36"/>
        <end position="386"/>
    </location>
</feature>
<reference evidence="8 9" key="1">
    <citation type="journal article" date="2016" name="Nat. Commun.">
        <title>Thousands of microbial genomes shed light on interconnected biogeochemical processes in an aquifer system.</title>
        <authorList>
            <person name="Anantharaman K."/>
            <person name="Brown C.T."/>
            <person name="Hug L.A."/>
            <person name="Sharon I."/>
            <person name="Castelle C.J."/>
            <person name="Probst A.J."/>
            <person name="Thomas B.C."/>
            <person name="Singh A."/>
            <person name="Wilkins M.J."/>
            <person name="Karaoz U."/>
            <person name="Brodie E.L."/>
            <person name="Williams K.H."/>
            <person name="Hubbard S.S."/>
            <person name="Banfield J.F."/>
        </authorList>
    </citation>
    <scope>NUCLEOTIDE SEQUENCE [LARGE SCALE GENOMIC DNA]</scope>
</reference>
<dbReference type="InterPro" id="IPR015424">
    <property type="entry name" value="PyrdxlP-dep_Trfase"/>
</dbReference>
<dbReference type="CDD" id="cd00609">
    <property type="entry name" value="AAT_like"/>
    <property type="match status" value="1"/>
</dbReference>
<dbReference type="STRING" id="1798644.A2122_02795"/>